<evidence type="ECO:0000259" key="1">
    <source>
        <dbReference type="Pfam" id="PF03033"/>
    </source>
</evidence>
<dbReference type="EMBL" id="JAXCEI010000019">
    <property type="protein sequence ID" value="MFA1543445.1"/>
    <property type="molecule type" value="Genomic_DNA"/>
</dbReference>
<evidence type="ECO:0000259" key="2">
    <source>
        <dbReference type="Pfam" id="PF06722"/>
    </source>
</evidence>
<dbReference type="PANTHER" id="PTHR48050:SF13">
    <property type="entry name" value="STEROL 3-BETA-GLUCOSYLTRANSFERASE UGT80A2"/>
    <property type="match status" value="1"/>
</dbReference>
<evidence type="ECO:0000313" key="4">
    <source>
        <dbReference type="Proteomes" id="UP001569963"/>
    </source>
</evidence>
<dbReference type="Pfam" id="PF06722">
    <property type="entry name" value="EryCIII-like_C"/>
    <property type="match status" value="1"/>
</dbReference>
<evidence type="ECO:0000313" key="3">
    <source>
        <dbReference type="EMBL" id="MFA1543445.1"/>
    </source>
</evidence>
<dbReference type="SUPFAM" id="SSF53756">
    <property type="entry name" value="UDP-Glycosyltransferase/glycogen phosphorylase"/>
    <property type="match status" value="1"/>
</dbReference>
<dbReference type="InterPro" id="IPR002213">
    <property type="entry name" value="UDP_glucos_trans"/>
</dbReference>
<dbReference type="InterPro" id="IPR010610">
    <property type="entry name" value="EryCIII-like_C"/>
</dbReference>
<sequence length="410" mass="43676">MRILVLAVGSLGDVAPYTGLAARLGEAGHEVVLAAHAPFEDFVRRRHLQFRPLPMDLRAELGSSKGRQALGTSPLALARFARMYAARWAEMGDAIVDAARDMDLLLLSSMGWLGIHVAEGLGIPSMGVYLQPMDPTREFPPAMMTTRSLGARGNRAAAKALRALGQAPFRSVVKDLRKRLDLPPIGAAALFRRLERDAWPVHYGFSPLVVPPPGDWPSGRNVTGYWWPEPLPGWTPSERLVDFLKSGPPPVYVGFGSMNVGDGRRVGQIVTAALREAGVRGVVQAGWGDLVADAGDDILTIDEVPHEWLFPHTSAVVHHGGAGTTAAGLRAGVPSVIVPVAADQPFWASRVAALGASPAPIPLRRLTSEVLAEAIRDASSSSCAVRARDIAARLAEEDGAGRVVDAVARL</sequence>
<accession>A0ABV4QM64</accession>
<feature type="domain" description="Erythromycin biosynthesis protein CIII-like C-terminal" evidence="2">
    <location>
        <begin position="285"/>
        <end position="397"/>
    </location>
</feature>
<organism evidence="3 4">
    <name type="scientific">Actinomadura monticuli</name>
    <dbReference type="NCBI Taxonomy" id="3097367"/>
    <lineage>
        <taxon>Bacteria</taxon>
        <taxon>Bacillati</taxon>
        <taxon>Actinomycetota</taxon>
        <taxon>Actinomycetes</taxon>
        <taxon>Streptosporangiales</taxon>
        <taxon>Thermomonosporaceae</taxon>
        <taxon>Actinomadura</taxon>
    </lineage>
</organism>
<dbReference type="InterPro" id="IPR004276">
    <property type="entry name" value="GlycoTrans_28_N"/>
</dbReference>
<name>A0ABV4QM64_9ACTN</name>
<comment type="caution">
    <text evidence="3">The sequence shown here is derived from an EMBL/GenBank/DDBJ whole genome shotgun (WGS) entry which is preliminary data.</text>
</comment>
<dbReference type="RefSeq" id="WP_371953947.1">
    <property type="nucleotide sequence ID" value="NZ_JAXCEI010000019.1"/>
</dbReference>
<gene>
    <name evidence="3" type="ORF">SM611_31340</name>
</gene>
<dbReference type="PANTHER" id="PTHR48050">
    <property type="entry name" value="STEROL 3-BETA-GLUCOSYLTRANSFERASE"/>
    <property type="match status" value="1"/>
</dbReference>
<reference evidence="3 4" key="1">
    <citation type="submission" date="2023-11" db="EMBL/GenBank/DDBJ databases">
        <title>Actinomadura monticuli sp. nov., isolated from volcanic ash.</title>
        <authorList>
            <person name="Lee S.D."/>
            <person name="Yang H."/>
            <person name="Kim I.S."/>
        </authorList>
    </citation>
    <scope>NUCLEOTIDE SEQUENCE [LARGE SCALE GENOMIC DNA]</scope>
    <source>
        <strain evidence="3 4">DLS-62</strain>
    </source>
</reference>
<dbReference type="Proteomes" id="UP001569963">
    <property type="component" value="Unassembled WGS sequence"/>
</dbReference>
<dbReference type="InterPro" id="IPR050426">
    <property type="entry name" value="Glycosyltransferase_28"/>
</dbReference>
<dbReference type="CDD" id="cd03784">
    <property type="entry name" value="GT1_Gtf-like"/>
    <property type="match status" value="1"/>
</dbReference>
<proteinExistence type="predicted"/>
<keyword evidence="4" id="KW-1185">Reference proteome</keyword>
<feature type="domain" description="Glycosyltransferase family 28 N-terminal" evidence="1">
    <location>
        <begin position="3"/>
        <end position="125"/>
    </location>
</feature>
<dbReference type="Gene3D" id="3.40.50.2000">
    <property type="entry name" value="Glycogen Phosphorylase B"/>
    <property type="match status" value="2"/>
</dbReference>
<dbReference type="Pfam" id="PF03033">
    <property type="entry name" value="Glyco_transf_28"/>
    <property type="match status" value="1"/>
</dbReference>
<protein>
    <submittedName>
        <fullName evidence="3">Glycosyltransferase</fullName>
    </submittedName>
</protein>